<dbReference type="InterPro" id="IPR051263">
    <property type="entry name" value="C-type_cytochrome_biogenesis"/>
</dbReference>
<accession>E8N6A8</accession>
<dbReference type="InParanoid" id="E8N6A8"/>
<dbReference type="CDD" id="cd16378">
    <property type="entry name" value="CcmH_N"/>
    <property type="match status" value="1"/>
</dbReference>
<keyword evidence="4 6" id="KW-0732">Signal</keyword>
<evidence type="ECO:0000256" key="5">
    <source>
        <dbReference type="ARBA" id="ARBA00023004"/>
    </source>
</evidence>
<dbReference type="AlphaFoldDB" id="E8N6A8"/>
<comment type="function">
    <text evidence="6">Possible subunit of a heme lyase.</text>
</comment>
<evidence type="ECO:0000259" key="7">
    <source>
        <dbReference type="Pfam" id="PF03918"/>
    </source>
</evidence>
<dbReference type="EMBL" id="AP012029">
    <property type="protein sequence ID" value="BAJ63972.1"/>
    <property type="molecule type" value="Genomic_DNA"/>
</dbReference>
<keyword evidence="6" id="KW-0472">Membrane</keyword>
<dbReference type="GO" id="GO:0046872">
    <property type="term" value="F:metal ion binding"/>
    <property type="evidence" value="ECO:0007669"/>
    <property type="project" value="UniProtKB-KW"/>
</dbReference>
<dbReference type="PANTHER" id="PTHR47870">
    <property type="entry name" value="CYTOCHROME C-TYPE BIOGENESIS PROTEIN CCMH"/>
    <property type="match status" value="1"/>
</dbReference>
<dbReference type="HOGENOM" id="CLU_107187_2_2_0"/>
<evidence type="ECO:0000256" key="6">
    <source>
        <dbReference type="RuleBase" id="RU364112"/>
    </source>
</evidence>
<dbReference type="STRING" id="926569.ANT_19460"/>
<dbReference type="RefSeq" id="WP_013560345.1">
    <property type="nucleotide sequence ID" value="NC_014960.1"/>
</dbReference>
<dbReference type="OrthoDB" id="164569at2"/>
<dbReference type="GO" id="GO:0005886">
    <property type="term" value="C:plasma membrane"/>
    <property type="evidence" value="ECO:0007669"/>
    <property type="project" value="TreeGrafter"/>
</dbReference>
<organism evidence="8 9">
    <name type="scientific">Anaerolinea thermophila (strain DSM 14523 / JCM 11388 / NBRC 100420 / UNI-1)</name>
    <dbReference type="NCBI Taxonomy" id="926569"/>
    <lineage>
        <taxon>Bacteria</taxon>
        <taxon>Bacillati</taxon>
        <taxon>Chloroflexota</taxon>
        <taxon>Anaerolineae</taxon>
        <taxon>Anaerolineales</taxon>
        <taxon>Anaerolineaceae</taxon>
        <taxon>Anaerolinea</taxon>
    </lineage>
</organism>
<evidence type="ECO:0000256" key="2">
    <source>
        <dbReference type="ARBA" id="ARBA00022617"/>
    </source>
</evidence>
<feature type="domain" description="CcmH/CycL/Ccl2/NrfF N-terminal" evidence="7">
    <location>
        <begin position="34"/>
        <end position="157"/>
    </location>
</feature>
<feature type="transmembrane region" description="Helical" evidence="6">
    <location>
        <begin position="106"/>
        <end position="127"/>
    </location>
</feature>
<comment type="similarity">
    <text evidence="1 6">Belongs to the CcmH/CycL/Ccl2/NrfF family.</text>
</comment>
<dbReference type="InterPro" id="IPR038297">
    <property type="entry name" value="CcmH/CycL/NrfF/Ccl2_sf"/>
</dbReference>
<evidence type="ECO:0000256" key="4">
    <source>
        <dbReference type="ARBA" id="ARBA00022729"/>
    </source>
</evidence>
<evidence type="ECO:0000256" key="1">
    <source>
        <dbReference type="ARBA" id="ARBA00010342"/>
    </source>
</evidence>
<dbReference type="Proteomes" id="UP000008922">
    <property type="component" value="Chromosome"/>
</dbReference>
<dbReference type="Pfam" id="PF03918">
    <property type="entry name" value="CcmH"/>
    <property type="match status" value="1"/>
</dbReference>
<keyword evidence="9" id="KW-1185">Reference proteome</keyword>
<dbReference type="eggNOG" id="COG3088">
    <property type="taxonomic scope" value="Bacteria"/>
</dbReference>
<keyword evidence="2 6" id="KW-0349">Heme</keyword>
<reference evidence="8 9" key="1">
    <citation type="submission" date="2010-12" db="EMBL/GenBank/DDBJ databases">
        <title>Whole genome sequence of Anaerolinea thermophila UNI-1.</title>
        <authorList>
            <person name="Narita-Yamada S."/>
            <person name="Kishi E."/>
            <person name="Watanabe Y."/>
            <person name="Takasaki K."/>
            <person name="Ankai A."/>
            <person name="Oguchi A."/>
            <person name="Fukui S."/>
            <person name="Takahashi M."/>
            <person name="Yashiro I."/>
            <person name="Hosoyama A."/>
            <person name="Sekiguchi Y."/>
            <person name="Hanada S."/>
            <person name="Fujita N."/>
        </authorList>
    </citation>
    <scope>NUCLEOTIDE SEQUENCE [LARGE SCALE GENOMIC DNA]</scope>
    <source>
        <strain evidence="9">DSM 14523 / JCM 11388 / NBRC 100420 / UNI-1</strain>
    </source>
</reference>
<gene>
    <name evidence="8" type="primary">ccmH</name>
    <name evidence="8" type="ordered locus">ANT_19460</name>
</gene>
<keyword evidence="6" id="KW-0812">Transmembrane</keyword>
<keyword evidence="3 6" id="KW-0479">Metal-binding</keyword>
<dbReference type="PANTHER" id="PTHR47870:SF4">
    <property type="entry name" value="CYTOCHROME C-TYPE BIOGENESIS PROTEIN CYCH"/>
    <property type="match status" value="1"/>
</dbReference>
<evidence type="ECO:0000313" key="8">
    <source>
        <dbReference type="EMBL" id="BAJ63972.1"/>
    </source>
</evidence>
<sequence>MSMKRAHLWIFFGLVFLAVLSQIGYAQSPVPTPSDDEVNRIAKQLYCPVCENVPLDVCPTQACSEWRELIRQKLIEGMTEEQIKEYFVLHYGDRVLAEPPRRGLNWLVYILPVVIFLIAVVITVRILRSMRKPVAAMSSSSSALEISEEELKRIEEALKKQGD</sequence>
<evidence type="ECO:0000256" key="3">
    <source>
        <dbReference type="ARBA" id="ARBA00022723"/>
    </source>
</evidence>
<keyword evidence="5 6" id="KW-0408">Iron</keyword>
<protein>
    <recommendedName>
        <fullName evidence="6">Cytochrome c-type biogenesis protein</fullName>
    </recommendedName>
</protein>
<dbReference type="InterPro" id="IPR005616">
    <property type="entry name" value="CcmH/CycL/Ccl2/NrfF_N"/>
</dbReference>
<name>E8N6A8_ANATU</name>
<keyword evidence="6" id="KW-1133">Transmembrane helix</keyword>
<evidence type="ECO:0000313" key="9">
    <source>
        <dbReference type="Proteomes" id="UP000008922"/>
    </source>
</evidence>
<proteinExistence type="inferred from homology"/>
<dbReference type="KEGG" id="atm:ANT_19460"/>
<dbReference type="Gene3D" id="1.10.8.640">
    <property type="entry name" value="Cytochrome C biogenesis protein"/>
    <property type="match status" value="1"/>
</dbReference>